<evidence type="ECO:0000313" key="2">
    <source>
        <dbReference type="EMBL" id="KAJ1365841.1"/>
    </source>
</evidence>
<proteinExistence type="predicted"/>
<dbReference type="AlphaFoldDB" id="A0AAD5N9Q2"/>
<evidence type="ECO:0000256" key="1">
    <source>
        <dbReference type="SAM" id="MobiDB-lite"/>
    </source>
</evidence>
<evidence type="ECO:0000313" key="3">
    <source>
        <dbReference type="Proteomes" id="UP001196413"/>
    </source>
</evidence>
<organism evidence="2 3">
    <name type="scientific">Parelaphostrongylus tenuis</name>
    <name type="common">Meningeal worm</name>
    <dbReference type="NCBI Taxonomy" id="148309"/>
    <lineage>
        <taxon>Eukaryota</taxon>
        <taxon>Metazoa</taxon>
        <taxon>Ecdysozoa</taxon>
        <taxon>Nematoda</taxon>
        <taxon>Chromadorea</taxon>
        <taxon>Rhabditida</taxon>
        <taxon>Rhabditina</taxon>
        <taxon>Rhabditomorpha</taxon>
        <taxon>Strongyloidea</taxon>
        <taxon>Metastrongylidae</taxon>
        <taxon>Parelaphostrongylus</taxon>
    </lineage>
</organism>
<accession>A0AAD5N9Q2</accession>
<sequence length="56" mass="6194">MPVINHFVKVGNGPNASGHHKENGERRPESFNLAMRPLLLRKRSGVESAATEEAQK</sequence>
<gene>
    <name evidence="2" type="ORF">KIN20_026283</name>
</gene>
<name>A0AAD5N9Q2_PARTN</name>
<keyword evidence="3" id="KW-1185">Reference proteome</keyword>
<reference evidence="2" key="1">
    <citation type="submission" date="2021-06" db="EMBL/GenBank/DDBJ databases">
        <title>Parelaphostrongylus tenuis whole genome reference sequence.</title>
        <authorList>
            <person name="Garwood T.J."/>
            <person name="Larsen P.A."/>
            <person name="Fountain-Jones N.M."/>
            <person name="Garbe J.R."/>
            <person name="Macchietto M.G."/>
            <person name="Kania S.A."/>
            <person name="Gerhold R.W."/>
            <person name="Richards J.E."/>
            <person name="Wolf T.M."/>
        </authorList>
    </citation>
    <scope>NUCLEOTIDE SEQUENCE</scope>
    <source>
        <strain evidence="2">MNPRO001-30</strain>
        <tissue evidence="2">Meninges</tissue>
    </source>
</reference>
<comment type="caution">
    <text evidence="2">The sequence shown here is derived from an EMBL/GenBank/DDBJ whole genome shotgun (WGS) entry which is preliminary data.</text>
</comment>
<protein>
    <submittedName>
        <fullName evidence="2">Uncharacterized protein</fullName>
    </submittedName>
</protein>
<feature type="region of interest" description="Disordered" evidence="1">
    <location>
        <begin position="10"/>
        <end position="35"/>
    </location>
</feature>
<dbReference type="Proteomes" id="UP001196413">
    <property type="component" value="Unassembled WGS sequence"/>
</dbReference>
<feature type="compositionally biased region" description="Basic and acidic residues" evidence="1">
    <location>
        <begin position="19"/>
        <end position="29"/>
    </location>
</feature>
<dbReference type="EMBL" id="JAHQIW010005372">
    <property type="protein sequence ID" value="KAJ1365841.1"/>
    <property type="molecule type" value="Genomic_DNA"/>
</dbReference>